<proteinExistence type="predicted"/>
<dbReference type="PANTHER" id="PTHR23227">
    <property type="entry name" value="BUCENTAUR RELATED"/>
    <property type="match status" value="1"/>
</dbReference>
<dbReference type="Pfam" id="PF14529">
    <property type="entry name" value="Exo_endo_phos_2"/>
    <property type="match status" value="1"/>
</dbReference>
<name>A0A4C1URU4_EUMVA</name>
<accession>A0A4C1URU4</accession>
<dbReference type="Proteomes" id="UP000299102">
    <property type="component" value="Unassembled WGS sequence"/>
</dbReference>
<dbReference type="STRING" id="151549.A0A4C1URU4"/>
<keyword evidence="3" id="KW-1185">Reference proteome</keyword>
<feature type="domain" description="Endonuclease/exonuclease/phosphatase" evidence="1">
    <location>
        <begin position="40"/>
        <end position="174"/>
    </location>
</feature>
<dbReference type="Gene3D" id="3.60.10.10">
    <property type="entry name" value="Endonuclease/exonuclease/phosphatase"/>
    <property type="match status" value="1"/>
</dbReference>
<reference evidence="2 3" key="1">
    <citation type="journal article" date="2019" name="Commun. Biol.">
        <title>The bagworm genome reveals a unique fibroin gene that provides high tensile strength.</title>
        <authorList>
            <person name="Kono N."/>
            <person name="Nakamura H."/>
            <person name="Ohtoshi R."/>
            <person name="Tomita M."/>
            <person name="Numata K."/>
            <person name="Arakawa K."/>
        </authorList>
    </citation>
    <scope>NUCLEOTIDE SEQUENCE [LARGE SCALE GENOMIC DNA]</scope>
</reference>
<dbReference type="GO" id="GO:0003824">
    <property type="term" value="F:catalytic activity"/>
    <property type="evidence" value="ECO:0007669"/>
    <property type="project" value="InterPro"/>
</dbReference>
<dbReference type="InterPro" id="IPR005135">
    <property type="entry name" value="Endo/exonuclease/phosphatase"/>
</dbReference>
<dbReference type="OrthoDB" id="410104at2759"/>
<dbReference type="InterPro" id="IPR027124">
    <property type="entry name" value="Swc5/CFDP1/2"/>
</dbReference>
<evidence type="ECO:0000313" key="2">
    <source>
        <dbReference type="EMBL" id="GBP28737.1"/>
    </source>
</evidence>
<dbReference type="EMBL" id="BGZK01000210">
    <property type="protein sequence ID" value="GBP28737.1"/>
    <property type="molecule type" value="Genomic_DNA"/>
</dbReference>
<comment type="caution">
    <text evidence="2">The sequence shown here is derived from an EMBL/GenBank/DDBJ whole genome shotgun (WGS) entry which is preliminary data.</text>
</comment>
<evidence type="ECO:0000313" key="3">
    <source>
        <dbReference type="Proteomes" id="UP000299102"/>
    </source>
</evidence>
<evidence type="ECO:0000259" key="1">
    <source>
        <dbReference type="Pfam" id="PF14529"/>
    </source>
</evidence>
<dbReference type="SUPFAM" id="SSF56219">
    <property type="entry name" value="DNase I-like"/>
    <property type="match status" value="1"/>
</dbReference>
<gene>
    <name evidence="2" type="primary">CFDP2</name>
    <name evidence="2" type="ORF">EVAR_19779_1</name>
</gene>
<organism evidence="2 3">
    <name type="scientific">Eumeta variegata</name>
    <name type="common">Bagworm moth</name>
    <name type="synonym">Eumeta japonica</name>
    <dbReference type="NCBI Taxonomy" id="151549"/>
    <lineage>
        <taxon>Eukaryota</taxon>
        <taxon>Metazoa</taxon>
        <taxon>Ecdysozoa</taxon>
        <taxon>Arthropoda</taxon>
        <taxon>Hexapoda</taxon>
        <taxon>Insecta</taxon>
        <taxon>Pterygota</taxon>
        <taxon>Neoptera</taxon>
        <taxon>Endopterygota</taxon>
        <taxon>Lepidoptera</taxon>
        <taxon>Glossata</taxon>
        <taxon>Ditrysia</taxon>
        <taxon>Tineoidea</taxon>
        <taxon>Psychidae</taxon>
        <taxon>Oiketicinae</taxon>
        <taxon>Eumeta</taxon>
    </lineage>
</organism>
<dbReference type="PANTHER" id="PTHR23227:SF67">
    <property type="entry name" value="CRANIOFACIAL DEVELOPMENT PROTEIN 2-LIKE"/>
    <property type="match status" value="1"/>
</dbReference>
<dbReference type="InterPro" id="IPR036691">
    <property type="entry name" value="Endo/exonu/phosph_ase_sf"/>
</dbReference>
<protein>
    <submittedName>
        <fullName evidence="2">Craniofacial development protein 2</fullName>
    </submittedName>
</protein>
<sequence>MSSVYDQNTPQKAYKRLHRGDRPDFNIITTSSHKKTCTSIQAYAPTELADKTEHQSFYDKLDQIISHHSNNIIILMGDFNAQVGAKQSNGEYVLGMFGHGKRRENGQRLIEFLLEHNLILLNSLFKKNVNNKWTWISLDWEYKNEIDYIASSHAKLCTDTSVISRLNFNTNHRMVRASFNINPAKKTRRLAVNTATTLAINNLKTSSMETFFSEIAKSDTKQVEYSYAKLHKNFTCLNTRKMDQQKYNLSEPTMLLTNERKHLFINKMKKQNIQKITELSKRIREGIRKDRKSRRLQTLVTHIITTGETRKALKELQESNNWISNLKNNQIHVTNRKDINKTATKFYQNLYSSRDTVNENRRASSITFPSNLNPNLKSYLVK</sequence>
<dbReference type="AlphaFoldDB" id="A0A4C1URU4"/>